<gene>
    <name evidence="1" type="ORF">QT711_04950</name>
</gene>
<dbReference type="EMBL" id="JAUBDI010000003">
    <property type="protein sequence ID" value="MDW0112524.1"/>
    <property type="molecule type" value="Genomic_DNA"/>
</dbReference>
<evidence type="ECO:0000313" key="1">
    <source>
        <dbReference type="EMBL" id="MDW0112524.1"/>
    </source>
</evidence>
<name>A0ABU4G6E1_9BACL</name>
<evidence type="ECO:0000313" key="2">
    <source>
        <dbReference type="Proteomes" id="UP001282284"/>
    </source>
</evidence>
<organism evidence="1 2">
    <name type="scientific">Sporosarcina saromensis</name>
    <dbReference type="NCBI Taxonomy" id="359365"/>
    <lineage>
        <taxon>Bacteria</taxon>
        <taxon>Bacillati</taxon>
        <taxon>Bacillota</taxon>
        <taxon>Bacilli</taxon>
        <taxon>Bacillales</taxon>
        <taxon>Caryophanaceae</taxon>
        <taxon>Sporosarcina</taxon>
    </lineage>
</organism>
<protein>
    <submittedName>
        <fullName evidence="1">Uncharacterized protein</fullName>
    </submittedName>
</protein>
<keyword evidence="2" id="KW-1185">Reference proteome</keyword>
<sequence length="67" mass="7636">MIRQDKQAPVPSVLLRSNADSTGAISCGLYPIWNENGLTIAHLFMTICRDFITLQLFIHTIGSYYYR</sequence>
<reference evidence="1 2" key="1">
    <citation type="submission" date="2023-06" db="EMBL/GenBank/DDBJ databases">
        <title>Sporosarcina sp. nov., isolated from Korean traditional fermented seafood 'Jeotgal'.</title>
        <authorList>
            <person name="Yang A.I."/>
            <person name="Shin N.-R."/>
        </authorList>
    </citation>
    <scope>NUCLEOTIDE SEQUENCE [LARGE SCALE GENOMIC DNA]</scope>
    <source>
        <strain evidence="1 2">KCTC13119</strain>
    </source>
</reference>
<proteinExistence type="predicted"/>
<comment type="caution">
    <text evidence="1">The sequence shown here is derived from an EMBL/GenBank/DDBJ whole genome shotgun (WGS) entry which is preliminary data.</text>
</comment>
<dbReference type="Proteomes" id="UP001282284">
    <property type="component" value="Unassembled WGS sequence"/>
</dbReference>
<accession>A0ABU4G6E1</accession>